<dbReference type="Gene3D" id="3.40.50.10810">
    <property type="entry name" value="Tandem AAA-ATPase domain"/>
    <property type="match status" value="1"/>
</dbReference>
<evidence type="ECO:0000313" key="3">
    <source>
        <dbReference type="EMBL" id="CAN76401.1"/>
    </source>
</evidence>
<dbReference type="ExpressionAtlas" id="A5B3Q2">
    <property type="expression patterns" value="baseline"/>
</dbReference>
<name>A5B3Q2_VITVI</name>
<dbReference type="Gene3D" id="3.40.50.300">
    <property type="entry name" value="P-loop containing nucleotide triphosphate hydrolases"/>
    <property type="match status" value="1"/>
</dbReference>
<gene>
    <name evidence="3" type="ORF">VITISV_044023</name>
</gene>
<dbReference type="PANTHER" id="PTHR45623:SF13">
    <property type="entry name" value="HELICASE PROTEIN MOM1"/>
    <property type="match status" value="1"/>
</dbReference>
<proteinExistence type="predicted"/>
<feature type="region of interest" description="Disordered" evidence="2">
    <location>
        <begin position="411"/>
        <end position="431"/>
    </location>
</feature>
<feature type="compositionally biased region" description="Low complexity" evidence="2">
    <location>
        <begin position="238"/>
        <end position="247"/>
    </location>
</feature>
<dbReference type="InterPro" id="IPR027417">
    <property type="entry name" value="P-loop_NTPase"/>
</dbReference>
<accession>A5B3Q2</accession>
<dbReference type="EMBL" id="AM445562">
    <property type="protein sequence ID" value="CAN76401.1"/>
    <property type="molecule type" value="Genomic_DNA"/>
</dbReference>
<feature type="region of interest" description="Disordered" evidence="2">
    <location>
        <begin position="229"/>
        <end position="249"/>
    </location>
</feature>
<reference evidence="3" key="1">
    <citation type="journal article" date="2007" name="PLoS ONE">
        <title>The first genome sequence of an elite grapevine cultivar (Pinot noir Vitis vinifera L.): coping with a highly heterozygous genome.</title>
        <authorList>
            <person name="Velasco R."/>
            <person name="Zharkikh A."/>
            <person name="Troggio M."/>
            <person name="Cartwright D.A."/>
            <person name="Cestaro A."/>
            <person name="Pruss D."/>
            <person name="Pindo M."/>
            <person name="FitzGerald L.M."/>
            <person name="Vezzulli S."/>
            <person name="Reid J."/>
            <person name="Malacarne G."/>
            <person name="Iliev D."/>
            <person name="Coppola G."/>
            <person name="Wardell B."/>
            <person name="Micheletti D."/>
            <person name="Macalma T."/>
            <person name="Facci M."/>
            <person name="Mitchell J.T."/>
            <person name="Perazzolli M."/>
            <person name="Eldredge G."/>
            <person name="Gatto P."/>
            <person name="Oyzerski R."/>
            <person name="Moretto M."/>
            <person name="Gutin N."/>
            <person name="Stefanini M."/>
            <person name="Chen Y."/>
            <person name="Segala C."/>
            <person name="Davenport C."/>
            <person name="Dematte L."/>
            <person name="Mraz A."/>
            <person name="Battilana J."/>
            <person name="Stormo K."/>
            <person name="Costa F."/>
            <person name="Tao Q."/>
            <person name="Si-Ammour A."/>
            <person name="Harkins T."/>
            <person name="Lackey A."/>
            <person name="Perbost C."/>
            <person name="Taillon B."/>
            <person name="Stella A."/>
            <person name="Solovyev V."/>
            <person name="Fawcett J.A."/>
            <person name="Sterck L."/>
            <person name="Vandepoele K."/>
            <person name="Grando S.M."/>
            <person name="Toppo S."/>
            <person name="Moser C."/>
            <person name="Lanchbury J."/>
            <person name="Bogden R."/>
            <person name="Skolnick M."/>
            <person name="Sgaramella V."/>
            <person name="Bhatnagar S.K."/>
            <person name="Fontana P."/>
            <person name="Gutin A."/>
            <person name="Van de Peer Y."/>
            <person name="Salamini F."/>
            <person name="Viola R."/>
        </authorList>
    </citation>
    <scope>NUCLEOTIDE SEQUENCE</scope>
</reference>
<sequence length="431" mass="46495">MEAAIVSGCSQLMTLPGSGPVDRCSNPRAGGQIKERTLEFVNLLSFLDSGNDVNSSNVLKTGYNESVSKLKERLSQLIAYDCKSDSSRFVEYWVPIPLSNVQLEQYRGTLLSNTTSLCSCSKNDPVGALRDVLISTPKCCDHPFIVDLSLQSFLTKGLPEIEYLDVGIDATGKLQLLDRMISEIKIEVIEEKIEFLRSEIAVGKTFETSEQVTMGLKSDTFTKLTKQDVVSGKDGTPSDSTSSLSSSGDATANIKDNGMVYYLSGYNPYASGTLMGVDGQCVSQPPYFSSGYLQQPVPYGTEAVPCYTWDLTYVGDAKNGTNVNFGNVKSGSRPTASAKTNNFPSMKANGTVANKYSLPFDSKPRQSAAPSNFSKSLFHSQPLKPLNKASHLGSDFPAGLAKGFNPINKFSSFTSTSTEATKSAAPDLDKE</sequence>
<evidence type="ECO:0000256" key="1">
    <source>
        <dbReference type="ARBA" id="ARBA00023242"/>
    </source>
</evidence>
<dbReference type="AlphaFoldDB" id="A5B3Q2"/>
<keyword evidence="1" id="KW-0539">Nucleus</keyword>
<organism evidence="3">
    <name type="scientific">Vitis vinifera</name>
    <name type="common">Grape</name>
    <dbReference type="NCBI Taxonomy" id="29760"/>
    <lineage>
        <taxon>Eukaryota</taxon>
        <taxon>Viridiplantae</taxon>
        <taxon>Streptophyta</taxon>
        <taxon>Embryophyta</taxon>
        <taxon>Tracheophyta</taxon>
        <taxon>Spermatophyta</taxon>
        <taxon>Magnoliopsida</taxon>
        <taxon>eudicotyledons</taxon>
        <taxon>Gunneridae</taxon>
        <taxon>Pentapetalae</taxon>
        <taxon>rosids</taxon>
        <taxon>Vitales</taxon>
        <taxon>Vitaceae</taxon>
        <taxon>Viteae</taxon>
        <taxon>Vitis</taxon>
    </lineage>
</organism>
<feature type="compositionally biased region" description="Low complexity" evidence="2">
    <location>
        <begin position="411"/>
        <end position="425"/>
    </location>
</feature>
<dbReference type="PANTHER" id="PTHR45623">
    <property type="entry name" value="CHROMODOMAIN-HELICASE-DNA-BINDING PROTEIN 3-RELATED-RELATED"/>
    <property type="match status" value="1"/>
</dbReference>
<dbReference type="InterPro" id="IPR038718">
    <property type="entry name" value="SNF2-like_sf"/>
</dbReference>
<evidence type="ECO:0000256" key="2">
    <source>
        <dbReference type="SAM" id="MobiDB-lite"/>
    </source>
</evidence>
<protein>
    <submittedName>
        <fullName evidence="3">Uncharacterized protein</fullName>
    </submittedName>
</protein>